<evidence type="ECO:0000313" key="7">
    <source>
        <dbReference type="EMBL" id="BCJ87718.1"/>
    </source>
</evidence>
<gene>
    <name evidence="7" type="ORF">skT53_27030</name>
</gene>
<dbReference type="KEGG" id="eff:skT53_27030"/>
<evidence type="ECO:0008006" key="9">
    <source>
        <dbReference type="Google" id="ProtNLM"/>
    </source>
</evidence>
<name>A0A7I8DC30_9BACL</name>
<dbReference type="RefSeq" id="WP_200758004.1">
    <property type="nucleotide sequence ID" value="NZ_AP023366.1"/>
</dbReference>
<keyword evidence="3 6" id="KW-0812">Transmembrane</keyword>
<protein>
    <recommendedName>
        <fullName evidence="9">ATP synthase subunit I</fullName>
    </recommendedName>
</protein>
<keyword evidence="8" id="KW-1185">Reference proteome</keyword>
<dbReference type="AlphaFoldDB" id="A0A7I8DC30"/>
<keyword evidence="5 6" id="KW-0472">Membrane</keyword>
<dbReference type="InterPro" id="IPR005598">
    <property type="entry name" value="ATP_synth_I"/>
</dbReference>
<keyword evidence="2" id="KW-1003">Cell membrane</keyword>
<feature type="transmembrane region" description="Helical" evidence="6">
    <location>
        <begin position="12"/>
        <end position="29"/>
    </location>
</feature>
<sequence length="132" mass="14743">MDEANRFLRQTVKYTTYITLVWAVLWAVVPGWKSVFSGLAIGSLVSVYFAVSMGRQLQAAVTIALRDEKRKPGFPLVSRIAVIALAVMVVKKLSYPNALLMIAAFFTYQLVIFAGFVLNRKKQQESKPEGVK</sequence>
<comment type="subcellular location">
    <subcellularLocation>
        <location evidence="1">Cell membrane</location>
        <topology evidence="1">Multi-pass membrane protein</topology>
    </subcellularLocation>
</comment>
<dbReference type="Proteomes" id="UP000593802">
    <property type="component" value="Chromosome"/>
</dbReference>
<dbReference type="Pfam" id="PF03899">
    <property type="entry name" value="ATP-synt_I"/>
    <property type="match status" value="1"/>
</dbReference>
<evidence type="ECO:0000256" key="3">
    <source>
        <dbReference type="ARBA" id="ARBA00022692"/>
    </source>
</evidence>
<dbReference type="EMBL" id="AP023366">
    <property type="protein sequence ID" value="BCJ87718.1"/>
    <property type="molecule type" value="Genomic_DNA"/>
</dbReference>
<proteinExistence type="predicted"/>
<evidence type="ECO:0000256" key="2">
    <source>
        <dbReference type="ARBA" id="ARBA00022475"/>
    </source>
</evidence>
<feature type="transmembrane region" description="Helical" evidence="6">
    <location>
        <begin position="96"/>
        <end position="118"/>
    </location>
</feature>
<evidence type="ECO:0000256" key="5">
    <source>
        <dbReference type="ARBA" id="ARBA00023136"/>
    </source>
</evidence>
<keyword evidence="4 6" id="KW-1133">Transmembrane helix</keyword>
<evidence type="ECO:0000256" key="6">
    <source>
        <dbReference type="SAM" id="Phobius"/>
    </source>
</evidence>
<feature type="transmembrane region" description="Helical" evidence="6">
    <location>
        <begin position="72"/>
        <end position="90"/>
    </location>
</feature>
<organism evidence="7 8">
    <name type="scientific">Effusibacillus dendaii</name>
    <dbReference type="NCBI Taxonomy" id="2743772"/>
    <lineage>
        <taxon>Bacteria</taxon>
        <taxon>Bacillati</taxon>
        <taxon>Bacillota</taxon>
        <taxon>Bacilli</taxon>
        <taxon>Bacillales</taxon>
        <taxon>Alicyclobacillaceae</taxon>
        <taxon>Effusibacillus</taxon>
    </lineage>
</organism>
<evidence type="ECO:0000313" key="8">
    <source>
        <dbReference type="Proteomes" id="UP000593802"/>
    </source>
</evidence>
<feature type="transmembrane region" description="Helical" evidence="6">
    <location>
        <begin position="35"/>
        <end position="51"/>
    </location>
</feature>
<evidence type="ECO:0000256" key="4">
    <source>
        <dbReference type="ARBA" id="ARBA00022989"/>
    </source>
</evidence>
<accession>A0A7I8DC30</accession>
<evidence type="ECO:0000256" key="1">
    <source>
        <dbReference type="ARBA" id="ARBA00004651"/>
    </source>
</evidence>
<reference evidence="7 8" key="1">
    <citation type="submission" date="2020-08" db="EMBL/GenBank/DDBJ databases">
        <title>Complete Genome Sequence of Effusibacillus dendaii Strain skT53, Isolated from Farmland soil.</title>
        <authorList>
            <person name="Konishi T."/>
            <person name="Kawasaki H."/>
        </authorList>
    </citation>
    <scope>NUCLEOTIDE SEQUENCE [LARGE SCALE GENOMIC DNA]</scope>
    <source>
        <strain evidence="8">skT53</strain>
    </source>
</reference>
<dbReference type="GO" id="GO:0005886">
    <property type="term" value="C:plasma membrane"/>
    <property type="evidence" value="ECO:0007669"/>
    <property type="project" value="UniProtKB-SubCell"/>
</dbReference>